<keyword evidence="3" id="KW-1185">Reference proteome</keyword>
<feature type="compositionally biased region" description="Basic residues" evidence="1">
    <location>
        <begin position="389"/>
        <end position="408"/>
    </location>
</feature>
<gene>
    <name evidence="2" type="ORF">SEMRO_332_G119320.1</name>
</gene>
<accession>A0A9N8DS69</accession>
<feature type="compositionally biased region" description="Low complexity" evidence="1">
    <location>
        <begin position="49"/>
        <end position="58"/>
    </location>
</feature>
<feature type="region of interest" description="Disordered" evidence="1">
    <location>
        <begin position="245"/>
        <end position="267"/>
    </location>
</feature>
<feature type="compositionally biased region" description="Acidic residues" evidence="1">
    <location>
        <begin position="341"/>
        <end position="350"/>
    </location>
</feature>
<dbReference type="AlphaFoldDB" id="A0A9N8DS69"/>
<evidence type="ECO:0000313" key="2">
    <source>
        <dbReference type="EMBL" id="CAB9508067.1"/>
    </source>
</evidence>
<dbReference type="OrthoDB" id="48499at2759"/>
<feature type="region of interest" description="Disordered" evidence="1">
    <location>
        <begin position="315"/>
        <end position="418"/>
    </location>
</feature>
<feature type="compositionally biased region" description="Basic and acidic residues" evidence="1">
    <location>
        <begin position="370"/>
        <end position="388"/>
    </location>
</feature>
<dbReference type="Proteomes" id="UP001153069">
    <property type="component" value="Unassembled WGS sequence"/>
</dbReference>
<feature type="compositionally biased region" description="Low complexity" evidence="1">
    <location>
        <begin position="315"/>
        <end position="326"/>
    </location>
</feature>
<evidence type="ECO:0000313" key="3">
    <source>
        <dbReference type="Proteomes" id="UP001153069"/>
    </source>
</evidence>
<feature type="region of interest" description="Disordered" evidence="1">
    <location>
        <begin position="130"/>
        <end position="223"/>
    </location>
</feature>
<organism evidence="2 3">
    <name type="scientific">Seminavis robusta</name>
    <dbReference type="NCBI Taxonomy" id="568900"/>
    <lineage>
        <taxon>Eukaryota</taxon>
        <taxon>Sar</taxon>
        <taxon>Stramenopiles</taxon>
        <taxon>Ochrophyta</taxon>
        <taxon>Bacillariophyta</taxon>
        <taxon>Bacillariophyceae</taxon>
        <taxon>Bacillariophycidae</taxon>
        <taxon>Naviculales</taxon>
        <taxon>Naviculaceae</taxon>
        <taxon>Seminavis</taxon>
    </lineage>
</organism>
<comment type="caution">
    <text evidence="2">The sequence shown here is derived from an EMBL/GenBank/DDBJ whole genome shotgun (WGS) entry which is preliminary data.</text>
</comment>
<feature type="compositionally biased region" description="Low complexity" evidence="1">
    <location>
        <begin position="15"/>
        <end position="24"/>
    </location>
</feature>
<evidence type="ECO:0000256" key="1">
    <source>
        <dbReference type="SAM" id="MobiDB-lite"/>
    </source>
</evidence>
<reference evidence="2" key="1">
    <citation type="submission" date="2020-06" db="EMBL/GenBank/DDBJ databases">
        <authorList>
            <consortium name="Plant Systems Biology data submission"/>
        </authorList>
    </citation>
    <scope>NUCLEOTIDE SEQUENCE</scope>
    <source>
        <strain evidence="2">D6</strain>
    </source>
</reference>
<name>A0A9N8DS69_9STRA</name>
<sequence>MVVVNGSKTRRSRAVSDASSPGADSAKKKSSKKSTPAAKSRGDKTPSTKRSAASIPKSSAKKTPPKSLGLDPPTFSLEESNGTSRHHGNNGVSLDPDRYELWSIRLPTSVQVSALDGTQISIPMAPAACATGAGILNPPEDGDSSDDGKPYSLKNKKGETFTLRWGNPAETESFRLLVPNPGNNNRKKAPVDSDEDDSSDDSDDDEEEKKQSAKKKKDNTLIPANVPFQRHLKLVSFLKEVPATQLAPGSDRAPAPNVSTTQTGGPTVKLRKAYDTVPQKTGLKRRWIPMGAKGAAQLMEKEAERRNRALSASSILSALSAQAQQQTPSPPKRRKVLKQEEDSEQEEEMIVDAQAKPAASKRKRGSSDSSADKKESKAERKAERERKREAKRLRKEAREAKKQKKEMKLKKEEDEDDD</sequence>
<proteinExistence type="predicted"/>
<dbReference type="EMBL" id="CAICTM010000331">
    <property type="protein sequence ID" value="CAB9508067.1"/>
    <property type="molecule type" value="Genomic_DNA"/>
</dbReference>
<feature type="region of interest" description="Disordered" evidence="1">
    <location>
        <begin position="1"/>
        <end position="95"/>
    </location>
</feature>
<feature type="compositionally biased region" description="Acidic residues" evidence="1">
    <location>
        <begin position="192"/>
        <end position="207"/>
    </location>
</feature>
<protein>
    <submittedName>
        <fullName evidence="2">Uncharacterized protein</fullName>
    </submittedName>
</protein>